<dbReference type="Gene3D" id="1.10.1740.10">
    <property type="match status" value="1"/>
</dbReference>
<sequence>MGQANKLEHQIKMIDAFKGNDTIALKEFYISNYKKIEVLILKNSGNLSDAKHIYQEAFITVWNNIRNDAFTPANNSTLSDYLYTIAKNKWMDTVRSNQYKKTKVLKSEHTLSIKNEGDKTVIELEDKKISKAMEAFKNLGQPCKQLLTTFYFDKKLLQDIATELILDETSVRNKKFHCMKKLVDNVFSIKKP</sequence>
<dbReference type="PANTHER" id="PTHR43133:SF46">
    <property type="entry name" value="RNA POLYMERASE SIGMA-70 FACTOR ECF SUBFAMILY"/>
    <property type="match status" value="1"/>
</dbReference>
<dbReference type="EMBL" id="SLUP01000003">
    <property type="protein sequence ID" value="TCL67071.1"/>
    <property type="molecule type" value="Genomic_DNA"/>
</dbReference>
<dbReference type="NCBIfam" id="TIGR02937">
    <property type="entry name" value="sigma70-ECF"/>
    <property type="match status" value="1"/>
</dbReference>
<feature type="domain" description="RNA polymerase sigma-70 region 2" evidence="4">
    <location>
        <begin position="40"/>
        <end position="98"/>
    </location>
</feature>
<dbReference type="Pfam" id="PF04542">
    <property type="entry name" value="Sigma70_r2"/>
    <property type="match status" value="1"/>
</dbReference>
<accession>A0A4R1RLH2</accession>
<evidence type="ECO:0000256" key="1">
    <source>
        <dbReference type="ARBA" id="ARBA00023015"/>
    </source>
</evidence>
<dbReference type="RefSeq" id="WP_132217415.1">
    <property type="nucleotide sequence ID" value="NZ_OX156936.1"/>
</dbReference>
<dbReference type="OrthoDB" id="1163416at2"/>
<dbReference type="GO" id="GO:0006352">
    <property type="term" value="P:DNA-templated transcription initiation"/>
    <property type="evidence" value="ECO:0007669"/>
    <property type="project" value="InterPro"/>
</dbReference>
<dbReference type="PANTHER" id="PTHR43133">
    <property type="entry name" value="RNA POLYMERASE ECF-TYPE SIGMA FACTO"/>
    <property type="match status" value="1"/>
</dbReference>
<evidence type="ECO:0000259" key="4">
    <source>
        <dbReference type="Pfam" id="PF04542"/>
    </source>
</evidence>
<dbReference type="InterPro" id="IPR039425">
    <property type="entry name" value="RNA_pol_sigma-70-like"/>
</dbReference>
<dbReference type="SUPFAM" id="SSF88946">
    <property type="entry name" value="Sigma2 domain of RNA polymerase sigma factors"/>
    <property type="match status" value="1"/>
</dbReference>
<protein>
    <submittedName>
        <fullName evidence="5">RNA polymerase sigma factor (Sigma-70 family)</fullName>
    </submittedName>
</protein>
<comment type="caution">
    <text evidence="5">The sequence shown here is derived from an EMBL/GenBank/DDBJ whole genome shotgun (WGS) entry which is preliminary data.</text>
</comment>
<dbReference type="InterPro" id="IPR014284">
    <property type="entry name" value="RNA_pol_sigma-70_dom"/>
</dbReference>
<keyword evidence="6" id="KW-1185">Reference proteome</keyword>
<evidence type="ECO:0000256" key="3">
    <source>
        <dbReference type="ARBA" id="ARBA00023163"/>
    </source>
</evidence>
<gene>
    <name evidence="5" type="ORF">EV196_103495</name>
</gene>
<keyword evidence="1" id="KW-0805">Transcription regulation</keyword>
<dbReference type="InterPro" id="IPR007627">
    <property type="entry name" value="RNA_pol_sigma70_r2"/>
</dbReference>
<reference evidence="5 6" key="1">
    <citation type="submission" date="2019-03" db="EMBL/GenBank/DDBJ databases">
        <title>Genomic Encyclopedia of Type Strains, Phase IV (KMG-IV): sequencing the most valuable type-strain genomes for metagenomic binning, comparative biology and taxonomic classification.</title>
        <authorList>
            <person name="Goeker M."/>
        </authorList>
    </citation>
    <scope>NUCLEOTIDE SEQUENCE [LARGE SCALE GENOMIC DNA]</scope>
    <source>
        <strain evidence="5 6">DSM 18792</strain>
    </source>
</reference>
<evidence type="ECO:0000313" key="6">
    <source>
        <dbReference type="Proteomes" id="UP000295455"/>
    </source>
</evidence>
<keyword evidence="3" id="KW-0804">Transcription</keyword>
<dbReference type="InterPro" id="IPR013325">
    <property type="entry name" value="RNA_pol_sigma_r2"/>
</dbReference>
<dbReference type="AlphaFoldDB" id="A0A4R1RLH2"/>
<evidence type="ECO:0000256" key="2">
    <source>
        <dbReference type="ARBA" id="ARBA00023082"/>
    </source>
</evidence>
<name>A0A4R1RLH2_9FLAO</name>
<keyword evidence="2" id="KW-0731">Sigma factor</keyword>
<organism evidence="5 6">
    <name type="scientific">Mariniflexile fucanivorans</name>
    <dbReference type="NCBI Taxonomy" id="264023"/>
    <lineage>
        <taxon>Bacteria</taxon>
        <taxon>Pseudomonadati</taxon>
        <taxon>Bacteroidota</taxon>
        <taxon>Flavobacteriia</taxon>
        <taxon>Flavobacteriales</taxon>
        <taxon>Flavobacteriaceae</taxon>
        <taxon>Mariniflexile</taxon>
    </lineage>
</organism>
<dbReference type="Proteomes" id="UP000295455">
    <property type="component" value="Unassembled WGS sequence"/>
</dbReference>
<dbReference type="GO" id="GO:0016987">
    <property type="term" value="F:sigma factor activity"/>
    <property type="evidence" value="ECO:0007669"/>
    <property type="project" value="UniProtKB-KW"/>
</dbReference>
<evidence type="ECO:0000313" key="5">
    <source>
        <dbReference type="EMBL" id="TCL67071.1"/>
    </source>
</evidence>
<proteinExistence type="predicted"/>